<dbReference type="GO" id="GO:0003887">
    <property type="term" value="F:DNA-directed DNA polymerase activity"/>
    <property type="evidence" value="ECO:0007669"/>
    <property type="project" value="UniProtKB-KW"/>
</dbReference>
<dbReference type="InterPro" id="IPR050238">
    <property type="entry name" value="DNA_Rep/Repair_Clamp_Loader"/>
</dbReference>
<dbReference type="InterPro" id="IPR003593">
    <property type="entry name" value="AAA+_ATPase"/>
</dbReference>
<dbReference type="AlphaFoldDB" id="A0A6N2VXJ4"/>
<evidence type="ECO:0000256" key="6">
    <source>
        <dbReference type="ARBA" id="ARBA00022840"/>
    </source>
</evidence>
<evidence type="ECO:0000256" key="4">
    <source>
        <dbReference type="ARBA" id="ARBA00022741"/>
    </source>
</evidence>
<keyword evidence="12" id="KW-0548">Nucleotidyltransferase</keyword>
<comment type="similarity">
    <text evidence="1">Belongs to the DnaX/STICHEL family.</text>
</comment>
<dbReference type="InterPro" id="IPR027417">
    <property type="entry name" value="P-loop_NTPase"/>
</dbReference>
<dbReference type="Pfam" id="PF13177">
    <property type="entry name" value="DNA_pol3_delta2"/>
    <property type="match status" value="1"/>
</dbReference>
<dbReference type="NCBIfam" id="TIGR02397">
    <property type="entry name" value="dnaX_nterm"/>
    <property type="match status" value="1"/>
</dbReference>
<dbReference type="EC" id="2.7.7.7" evidence="2"/>
<evidence type="ECO:0000256" key="2">
    <source>
        <dbReference type="ARBA" id="ARBA00012417"/>
    </source>
</evidence>
<dbReference type="GO" id="GO:0003677">
    <property type="term" value="F:DNA binding"/>
    <property type="evidence" value="ECO:0007669"/>
    <property type="project" value="InterPro"/>
</dbReference>
<dbReference type="PANTHER" id="PTHR11669">
    <property type="entry name" value="REPLICATION FACTOR C / DNA POLYMERASE III GAMMA-TAU SUBUNIT"/>
    <property type="match status" value="1"/>
</dbReference>
<feature type="compositionally biased region" description="Acidic residues" evidence="10">
    <location>
        <begin position="447"/>
        <end position="470"/>
    </location>
</feature>
<feature type="compositionally biased region" description="Basic and acidic residues" evidence="10">
    <location>
        <begin position="429"/>
        <end position="446"/>
    </location>
</feature>
<evidence type="ECO:0000256" key="10">
    <source>
        <dbReference type="SAM" id="MobiDB-lite"/>
    </source>
</evidence>
<dbReference type="GO" id="GO:0046872">
    <property type="term" value="F:metal ion binding"/>
    <property type="evidence" value="ECO:0007669"/>
    <property type="project" value="UniProtKB-KW"/>
</dbReference>
<evidence type="ECO:0000256" key="7">
    <source>
        <dbReference type="ARBA" id="ARBA00022932"/>
    </source>
</evidence>
<evidence type="ECO:0000259" key="11">
    <source>
        <dbReference type="SMART" id="SM00382"/>
    </source>
</evidence>
<reference evidence="12" key="1">
    <citation type="submission" date="2019-11" db="EMBL/GenBank/DDBJ databases">
        <authorList>
            <person name="Feng L."/>
        </authorList>
    </citation>
    <scope>NUCLEOTIDE SEQUENCE</scope>
    <source>
        <strain evidence="12">CnexileLFYP112</strain>
    </source>
</reference>
<proteinExistence type="inferred from homology"/>
<evidence type="ECO:0000256" key="9">
    <source>
        <dbReference type="SAM" id="Coils"/>
    </source>
</evidence>
<keyword evidence="7" id="KW-0239">DNA-directed DNA polymerase</keyword>
<keyword evidence="12" id="KW-0808">Transferase</keyword>
<evidence type="ECO:0000256" key="3">
    <source>
        <dbReference type="ARBA" id="ARBA00022723"/>
    </source>
</evidence>
<dbReference type="SMART" id="SM00382">
    <property type="entry name" value="AAA"/>
    <property type="match status" value="1"/>
</dbReference>
<keyword evidence="3" id="KW-0479">Metal-binding</keyword>
<dbReference type="Gene3D" id="1.20.272.10">
    <property type="match status" value="1"/>
</dbReference>
<keyword evidence="6" id="KW-0067">ATP-binding</keyword>
<keyword evidence="5" id="KW-0862">Zinc</keyword>
<comment type="catalytic activity">
    <reaction evidence="8">
        <text>DNA(n) + a 2'-deoxyribonucleoside 5'-triphosphate = DNA(n+1) + diphosphate</text>
        <dbReference type="Rhea" id="RHEA:22508"/>
        <dbReference type="Rhea" id="RHEA-COMP:17339"/>
        <dbReference type="Rhea" id="RHEA-COMP:17340"/>
        <dbReference type="ChEBI" id="CHEBI:33019"/>
        <dbReference type="ChEBI" id="CHEBI:61560"/>
        <dbReference type="ChEBI" id="CHEBI:173112"/>
        <dbReference type="EC" id="2.7.7.7"/>
    </reaction>
</comment>
<feature type="domain" description="AAA+ ATPase" evidence="11">
    <location>
        <begin position="33"/>
        <end position="174"/>
    </location>
</feature>
<dbReference type="InterPro" id="IPR012763">
    <property type="entry name" value="DNA_pol_III_sug/sutau_N"/>
</dbReference>
<feature type="region of interest" description="Disordered" evidence="10">
    <location>
        <begin position="426"/>
        <end position="478"/>
    </location>
</feature>
<sequence>MLYTTYRPQTLSEVVGQTENILTLKKQIAQNKFDSAYLFAGHRGTGKTSIARILARAICCEAPNEDGPCNQCKSCLSILNNTAMDFVELDAASNNSVNDIKELINQTMYMPTNLKKKIYIIDEVHNLSAAAFDSLLKTLEEPPEHCIFILCTTELHKIPATIKSRCSIYQFKTLPLSLIRERLVFILRELQKDYEDDAVNVIAKQADGSMRDALSIMEKLVTAYDTLSVENVRKSLSLIDDDLSLQVLKSLLNHDGKTATNLLQKLYEEGKNLAQFVDNMLQSITNGIVLFSSDGTADINNSGEYCQKLYDIVKPYTAELLYWMIEQFSILRANIRNSLHPYMDILLCLIKTSRPEIFEDSEKTLLIRISKLEKEVKLLQEKCQSLEKGTGFANLSSDSSNNQNTSEEMIPVVEIEEDINEWQNWEEENPFHDDDSKEEFLSKDNPEDSVVEEERIDDVSEDEESLDETLFDLFSDYG</sequence>
<keyword evidence="9" id="KW-0175">Coiled coil</keyword>
<evidence type="ECO:0000313" key="12">
    <source>
        <dbReference type="EMBL" id="VYT35094.1"/>
    </source>
</evidence>
<dbReference type="SUPFAM" id="SSF48019">
    <property type="entry name" value="post-AAA+ oligomerization domain-like"/>
    <property type="match status" value="1"/>
</dbReference>
<dbReference type="PANTHER" id="PTHR11669:SF0">
    <property type="entry name" value="PROTEIN STICHEL-LIKE 2"/>
    <property type="match status" value="1"/>
</dbReference>
<keyword evidence="4" id="KW-0547">Nucleotide-binding</keyword>
<name>A0A6N2VXJ4_9FIRM</name>
<dbReference type="GO" id="GO:0006261">
    <property type="term" value="P:DNA-templated DNA replication"/>
    <property type="evidence" value="ECO:0007669"/>
    <property type="project" value="TreeGrafter"/>
</dbReference>
<gene>
    <name evidence="12" type="primary">dnaX_3</name>
    <name evidence="12" type="ORF">CNLFYP112_03005</name>
</gene>
<dbReference type="Gene3D" id="1.10.8.60">
    <property type="match status" value="1"/>
</dbReference>
<dbReference type="GO" id="GO:0005524">
    <property type="term" value="F:ATP binding"/>
    <property type="evidence" value="ECO:0007669"/>
    <property type="project" value="UniProtKB-KW"/>
</dbReference>
<dbReference type="Gene3D" id="3.40.50.300">
    <property type="entry name" value="P-loop containing nucleotide triphosphate hydrolases"/>
    <property type="match status" value="1"/>
</dbReference>
<feature type="coiled-coil region" evidence="9">
    <location>
        <begin position="362"/>
        <end position="389"/>
    </location>
</feature>
<organism evidence="12">
    <name type="scientific">[Clostridium] nexile</name>
    <dbReference type="NCBI Taxonomy" id="29361"/>
    <lineage>
        <taxon>Bacteria</taxon>
        <taxon>Bacillati</taxon>
        <taxon>Bacillota</taxon>
        <taxon>Clostridia</taxon>
        <taxon>Lachnospirales</taxon>
        <taxon>Lachnospiraceae</taxon>
        <taxon>Tyzzerella</taxon>
    </lineage>
</organism>
<accession>A0A6N2VXJ4</accession>
<dbReference type="CDD" id="cd00009">
    <property type="entry name" value="AAA"/>
    <property type="match status" value="1"/>
</dbReference>
<dbReference type="GO" id="GO:0009360">
    <property type="term" value="C:DNA polymerase III complex"/>
    <property type="evidence" value="ECO:0007669"/>
    <property type="project" value="InterPro"/>
</dbReference>
<protein>
    <recommendedName>
        <fullName evidence="2">DNA-directed DNA polymerase</fullName>
        <ecNumber evidence="2">2.7.7.7</ecNumber>
    </recommendedName>
</protein>
<dbReference type="EMBL" id="CACRTG010000041">
    <property type="protein sequence ID" value="VYT35094.1"/>
    <property type="molecule type" value="Genomic_DNA"/>
</dbReference>
<dbReference type="InterPro" id="IPR008921">
    <property type="entry name" value="DNA_pol3_clamp-load_cplx_C"/>
</dbReference>
<dbReference type="SUPFAM" id="SSF52540">
    <property type="entry name" value="P-loop containing nucleoside triphosphate hydrolases"/>
    <property type="match status" value="1"/>
</dbReference>
<dbReference type="Pfam" id="PF22608">
    <property type="entry name" value="DNAX_ATPase_lid"/>
    <property type="match status" value="1"/>
</dbReference>
<evidence type="ECO:0000256" key="1">
    <source>
        <dbReference type="ARBA" id="ARBA00006360"/>
    </source>
</evidence>
<evidence type="ECO:0000256" key="5">
    <source>
        <dbReference type="ARBA" id="ARBA00022833"/>
    </source>
</evidence>
<evidence type="ECO:0000256" key="8">
    <source>
        <dbReference type="ARBA" id="ARBA00049244"/>
    </source>
</evidence>
<dbReference type="InterPro" id="IPR045085">
    <property type="entry name" value="HLD_clamp_pol_III_gamma_tau"/>
</dbReference>